<keyword evidence="5" id="KW-1185">Reference proteome</keyword>
<evidence type="ECO:0000256" key="2">
    <source>
        <dbReference type="SAM" id="Phobius"/>
    </source>
</evidence>
<keyword evidence="2" id="KW-0812">Transmembrane</keyword>
<dbReference type="GO" id="GO:0051087">
    <property type="term" value="F:protein-folding chaperone binding"/>
    <property type="evidence" value="ECO:0007669"/>
    <property type="project" value="TreeGrafter"/>
</dbReference>
<dbReference type="SMART" id="SM00271">
    <property type="entry name" value="DnaJ"/>
    <property type="match status" value="1"/>
</dbReference>
<dbReference type="PROSITE" id="PS50076">
    <property type="entry name" value="DNAJ_2"/>
    <property type="match status" value="1"/>
</dbReference>
<dbReference type="InParanoid" id="A0A1Y2GR91"/>
<dbReference type="SUPFAM" id="SSF46565">
    <property type="entry name" value="Chaperone J-domain"/>
    <property type="match status" value="1"/>
</dbReference>
<keyword evidence="2" id="KW-0472">Membrane</keyword>
<dbReference type="AlphaFoldDB" id="A0A1Y2GR91"/>
<accession>A0A1Y2GR91</accession>
<keyword evidence="2" id="KW-1133">Transmembrane helix</keyword>
<evidence type="ECO:0000256" key="1">
    <source>
        <dbReference type="ARBA" id="ARBA00023186"/>
    </source>
</evidence>
<feature type="transmembrane region" description="Helical" evidence="2">
    <location>
        <begin position="7"/>
        <end position="28"/>
    </location>
</feature>
<dbReference type="PROSITE" id="PS00636">
    <property type="entry name" value="DNAJ_1"/>
    <property type="match status" value="1"/>
</dbReference>
<sequence length="333" mass="37583">MEAYTGLFGWAFLPSIATGILQSIWYSLKYPVDSGAKPAPNTPKYRRHYNRIYCAVVLAYLAYTIIEVDRATQTNCYDLLDLNFHTFSQKQLKTSFRKASLTFHPDKVGQAGADTFIRIRAAHEVLSDPVVKSAYDRFGPDVITCTTCKTIKDHITRGLSSFYTYYLSTGAVLVLMSLIGKGQFGRYWRFVVLFGMAGLELAMVTRSKPLTSLSYIIPHRVTFEQIAILHQAFISTFIAISQIGPILVPSKEQEKNNMKALIDRLELLTALSNAESIGQLQSTFDAFRGSETNMALLKRQMSMMALDTRLMQDQLLNEARNAAQRRLIQRKST</sequence>
<dbReference type="PANTHER" id="PTHR44360">
    <property type="entry name" value="DNAJ HOMOLOG SUBFAMILY B MEMBER 9"/>
    <property type="match status" value="1"/>
</dbReference>
<feature type="transmembrane region" description="Helical" evidence="2">
    <location>
        <begin position="162"/>
        <end position="180"/>
    </location>
</feature>
<feature type="transmembrane region" description="Helical" evidence="2">
    <location>
        <begin position="48"/>
        <end position="66"/>
    </location>
</feature>
<dbReference type="Gene3D" id="1.10.287.110">
    <property type="entry name" value="DnaJ domain"/>
    <property type="match status" value="1"/>
</dbReference>
<dbReference type="GeneID" id="33569113"/>
<protein>
    <recommendedName>
        <fullName evidence="3">J domain-containing protein</fullName>
    </recommendedName>
</protein>
<gene>
    <name evidence="4" type="ORF">BCR41DRAFT_380643</name>
</gene>
<keyword evidence="1" id="KW-0143">Chaperone</keyword>
<dbReference type="EMBL" id="MCFF01000013">
    <property type="protein sequence ID" value="ORZ20054.1"/>
    <property type="molecule type" value="Genomic_DNA"/>
</dbReference>
<dbReference type="PANTHER" id="PTHR44360:SF1">
    <property type="entry name" value="DNAJ HOMOLOG SUBFAMILY B MEMBER 9"/>
    <property type="match status" value="1"/>
</dbReference>
<dbReference type="InterPro" id="IPR018253">
    <property type="entry name" value="DnaJ_domain_CS"/>
</dbReference>
<name>A0A1Y2GR91_9FUNG</name>
<reference evidence="4 5" key="1">
    <citation type="submission" date="2016-07" db="EMBL/GenBank/DDBJ databases">
        <title>Pervasive Adenine N6-methylation of Active Genes in Fungi.</title>
        <authorList>
            <consortium name="DOE Joint Genome Institute"/>
            <person name="Mondo S.J."/>
            <person name="Dannebaum R.O."/>
            <person name="Kuo R.C."/>
            <person name="Labutti K."/>
            <person name="Haridas S."/>
            <person name="Kuo A."/>
            <person name="Salamov A."/>
            <person name="Ahrendt S.R."/>
            <person name="Lipzen A."/>
            <person name="Sullivan W."/>
            <person name="Andreopoulos W.B."/>
            <person name="Clum A."/>
            <person name="Lindquist E."/>
            <person name="Daum C."/>
            <person name="Ramamoorthy G.K."/>
            <person name="Gryganskyi A."/>
            <person name="Culley D."/>
            <person name="Magnuson J.K."/>
            <person name="James T.Y."/>
            <person name="O'Malley M.A."/>
            <person name="Stajich J.E."/>
            <person name="Spatafora J.W."/>
            <person name="Visel A."/>
            <person name="Grigoriev I.V."/>
        </authorList>
    </citation>
    <scope>NUCLEOTIDE SEQUENCE [LARGE SCALE GENOMIC DNA]</scope>
    <source>
        <strain evidence="4 5">NRRL 3116</strain>
    </source>
</reference>
<dbReference type="STRING" id="64571.A0A1Y2GR91"/>
<comment type="caution">
    <text evidence="4">The sequence shown here is derived from an EMBL/GenBank/DDBJ whole genome shotgun (WGS) entry which is preliminary data.</text>
</comment>
<evidence type="ECO:0000313" key="5">
    <source>
        <dbReference type="Proteomes" id="UP000193648"/>
    </source>
</evidence>
<feature type="transmembrane region" description="Helical" evidence="2">
    <location>
        <begin position="186"/>
        <end position="205"/>
    </location>
</feature>
<dbReference type="InterPro" id="IPR036869">
    <property type="entry name" value="J_dom_sf"/>
</dbReference>
<proteinExistence type="predicted"/>
<dbReference type="GO" id="GO:0005783">
    <property type="term" value="C:endoplasmic reticulum"/>
    <property type="evidence" value="ECO:0007669"/>
    <property type="project" value="TreeGrafter"/>
</dbReference>
<dbReference type="CDD" id="cd06257">
    <property type="entry name" value="DnaJ"/>
    <property type="match status" value="1"/>
</dbReference>
<dbReference type="RefSeq" id="XP_021882594.1">
    <property type="nucleotide sequence ID" value="XM_022027270.1"/>
</dbReference>
<dbReference type="InterPro" id="IPR001623">
    <property type="entry name" value="DnaJ_domain"/>
</dbReference>
<dbReference type="Proteomes" id="UP000193648">
    <property type="component" value="Unassembled WGS sequence"/>
</dbReference>
<dbReference type="Pfam" id="PF00226">
    <property type="entry name" value="DnaJ"/>
    <property type="match status" value="1"/>
</dbReference>
<organism evidence="4 5">
    <name type="scientific">Lobosporangium transversale</name>
    <dbReference type="NCBI Taxonomy" id="64571"/>
    <lineage>
        <taxon>Eukaryota</taxon>
        <taxon>Fungi</taxon>
        <taxon>Fungi incertae sedis</taxon>
        <taxon>Mucoromycota</taxon>
        <taxon>Mortierellomycotina</taxon>
        <taxon>Mortierellomycetes</taxon>
        <taxon>Mortierellales</taxon>
        <taxon>Mortierellaceae</taxon>
        <taxon>Lobosporangium</taxon>
    </lineage>
</organism>
<dbReference type="InterPro" id="IPR051948">
    <property type="entry name" value="Hsp70_co-chaperone_J-domain"/>
</dbReference>
<evidence type="ECO:0000259" key="3">
    <source>
        <dbReference type="PROSITE" id="PS50076"/>
    </source>
</evidence>
<evidence type="ECO:0000313" key="4">
    <source>
        <dbReference type="EMBL" id="ORZ20054.1"/>
    </source>
</evidence>
<dbReference type="OrthoDB" id="436519at2759"/>
<feature type="domain" description="J" evidence="3">
    <location>
        <begin position="75"/>
        <end position="139"/>
    </location>
</feature>
<dbReference type="GO" id="GO:0036503">
    <property type="term" value="P:ERAD pathway"/>
    <property type="evidence" value="ECO:0007669"/>
    <property type="project" value="TreeGrafter"/>
</dbReference>
<dbReference type="GO" id="GO:0051787">
    <property type="term" value="F:misfolded protein binding"/>
    <property type="evidence" value="ECO:0007669"/>
    <property type="project" value="TreeGrafter"/>
</dbReference>
<feature type="transmembrane region" description="Helical" evidence="2">
    <location>
        <begin position="226"/>
        <end position="248"/>
    </location>
</feature>